<feature type="compositionally biased region" description="Polar residues" evidence="1">
    <location>
        <begin position="1"/>
        <end position="18"/>
    </location>
</feature>
<dbReference type="EMBL" id="GBXM01021172">
    <property type="protein sequence ID" value="JAH87405.1"/>
    <property type="molecule type" value="Transcribed_RNA"/>
</dbReference>
<name>A0A0E9WCX0_ANGAN</name>
<evidence type="ECO:0000313" key="2">
    <source>
        <dbReference type="EMBL" id="JAH87405.1"/>
    </source>
</evidence>
<evidence type="ECO:0000256" key="1">
    <source>
        <dbReference type="SAM" id="MobiDB-lite"/>
    </source>
</evidence>
<proteinExistence type="predicted"/>
<reference evidence="2" key="1">
    <citation type="submission" date="2014-11" db="EMBL/GenBank/DDBJ databases">
        <authorList>
            <person name="Amaro Gonzalez C."/>
        </authorList>
    </citation>
    <scope>NUCLEOTIDE SEQUENCE</scope>
</reference>
<protein>
    <submittedName>
        <fullName evidence="2">Uncharacterized protein</fullName>
    </submittedName>
</protein>
<dbReference type="AlphaFoldDB" id="A0A0E9WCX0"/>
<accession>A0A0E9WCX0</accession>
<reference evidence="2" key="2">
    <citation type="journal article" date="2015" name="Fish Shellfish Immunol.">
        <title>Early steps in the European eel (Anguilla anguilla)-Vibrio vulnificus interaction in the gills: Role of the RtxA13 toxin.</title>
        <authorList>
            <person name="Callol A."/>
            <person name="Pajuelo D."/>
            <person name="Ebbesson L."/>
            <person name="Teles M."/>
            <person name="MacKenzie S."/>
            <person name="Amaro C."/>
        </authorList>
    </citation>
    <scope>NUCLEOTIDE SEQUENCE</scope>
</reference>
<feature type="region of interest" description="Disordered" evidence="1">
    <location>
        <begin position="1"/>
        <end position="26"/>
    </location>
</feature>
<organism evidence="2">
    <name type="scientific">Anguilla anguilla</name>
    <name type="common">European freshwater eel</name>
    <name type="synonym">Muraena anguilla</name>
    <dbReference type="NCBI Taxonomy" id="7936"/>
    <lineage>
        <taxon>Eukaryota</taxon>
        <taxon>Metazoa</taxon>
        <taxon>Chordata</taxon>
        <taxon>Craniata</taxon>
        <taxon>Vertebrata</taxon>
        <taxon>Euteleostomi</taxon>
        <taxon>Actinopterygii</taxon>
        <taxon>Neopterygii</taxon>
        <taxon>Teleostei</taxon>
        <taxon>Anguilliformes</taxon>
        <taxon>Anguillidae</taxon>
        <taxon>Anguilla</taxon>
    </lineage>
</organism>
<sequence length="26" mass="2785">MVQPSTRYRTDHTQTLSAGPSLPGAL</sequence>